<dbReference type="RefSeq" id="WP_122222225.1">
    <property type="nucleotide sequence ID" value="NZ_RBQB01000157.1"/>
</dbReference>
<dbReference type="EMBL" id="RBQB01000157">
    <property type="protein sequence ID" value="RMO89778.1"/>
    <property type="molecule type" value="Genomic_DNA"/>
</dbReference>
<gene>
    <name evidence="1" type="ORF">ALQ33_01912</name>
</gene>
<evidence type="ECO:0000313" key="1">
    <source>
        <dbReference type="EMBL" id="RMO89778.1"/>
    </source>
</evidence>
<evidence type="ECO:0000313" key="2">
    <source>
        <dbReference type="Proteomes" id="UP000279372"/>
    </source>
</evidence>
<dbReference type="Proteomes" id="UP000279372">
    <property type="component" value="Unassembled WGS sequence"/>
</dbReference>
<comment type="caution">
    <text evidence="1">The sequence shown here is derived from an EMBL/GenBank/DDBJ whole genome shotgun (WGS) entry which is preliminary data.</text>
</comment>
<organism evidence="1 2">
    <name type="scientific">Pseudomonas syringae pv. philadelphi</name>
    <dbReference type="NCBI Taxonomy" id="251706"/>
    <lineage>
        <taxon>Bacteria</taxon>
        <taxon>Pseudomonadati</taxon>
        <taxon>Pseudomonadota</taxon>
        <taxon>Gammaproteobacteria</taxon>
        <taxon>Pseudomonadales</taxon>
        <taxon>Pseudomonadaceae</taxon>
        <taxon>Pseudomonas</taxon>
    </lineage>
</organism>
<proteinExistence type="predicted"/>
<reference evidence="1 2" key="1">
    <citation type="submission" date="2018-08" db="EMBL/GenBank/DDBJ databases">
        <title>Recombination of ecologically and evolutionarily significant loci maintains genetic cohesion in the Pseudomonas syringae species complex.</title>
        <authorList>
            <person name="Dillon M."/>
            <person name="Thakur S."/>
            <person name="Almeida R.N.D."/>
            <person name="Weir B.S."/>
            <person name="Guttman D.S."/>
        </authorList>
    </citation>
    <scope>NUCLEOTIDE SEQUENCE [LARGE SCALE GENOMIC DNA]</scope>
    <source>
        <strain evidence="1 2">ICMP 8902</strain>
    </source>
</reference>
<evidence type="ECO:0008006" key="3">
    <source>
        <dbReference type="Google" id="ProtNLM"/>
    </source>
</evidence>
<name>A0A3M3Z4V8_9PSED</name>
<sequence length="142" mass="16364">MKNFLYDLPILPDGFKFPAEYLNVVLADELIDIEPWRFLSKDMATSLFYYSAMLLKFSEAALVPFAIIQDESGLYNDGWVVLACFDGECKEGNACVRIYDYSKPNLSPWDNFAYSSFSDWFSSAKEESSRYKAEQVEDNDYS</sequence>
<protein>
    <recommendedName>
        <fullName evidence="3">Knr4/Smi1-like domain-containing protein</fullName>
    </recommendedName>
</protein>
<accession>A0A3M3Z4V8</accession>
<dbReference type="AlphaFoldDB" id="A0A3M3Z4V8"/>